<name>A0AAD7HGC1_9AGAR</name>
<accession>A0AAD7HGC1</accession>
<evidence type="ECO:0000313" key="2">
    <source>
        <dbReference type="Proteomes" id="UP001215280"/>
    </source>
</evidence>
<evidence type="ECO:0000313" key="1">
    <source>
        <dbReference type="EMBL" id="KAJ7719550.1"/>
    </source>
</evidence>
<proteinExistence type="predicted"/>
<dbReference type="AlphaFoldDB" id="A0AAD7HGC1"/>
<protein>
    <submittedName>
        <fullName evidence="1">Uncharacterized protein</fullName>
    </submittedName>
</protein>
<comment type="caution">
    <text evidence="1">The sequence shown here is derived from an EMBL/GenBank/DDBJ whole genome shotgun (WGS) entry which is preliminary data.</text>
</comment>
<reference evidence="1" key="1">
    <citation type="submission" date="2023-03" db="EMBL/GenBank/DDBJ databases">
        <title>Massive genome expansion in bonnet fungi (Mycena s.s.) driven by repeated elements and novel gene families across ecological guilds.</title>
        <authorList>
            <consortium name="Lawrence Berkeley National Laboratory"/>
            <person name="Harder C.B."/>
            <person name="Miyauchi S."/>
            <person name="Viragh M."/>
            <person name="Kuo A."/>
            <person name="Thoen E."/>
            <person name="Andreopoulos B."/>
            <person name="Lu D."/>
            <person name="Skrede I."/>
            <person name="Drula E."/>
            <person name="Henrissat B."/>
            <person name="Morin E."/>
            <person name="Kohler A."/>
            <person name="Barry K."/>
            <person name="LaButti K."/>
            <person name="Morin E."/>
            <person name="Salamov A."/>
            <person name="Lipzen A."/>
            <person name="Mereny Z."/>
            <person name="Hegedus B."/>
            <person name="Baldrian P."/>
            <person name="Stursova M."/>
            <person name="Weitz H."/>
            <person name="Taylor A."/>
            <person name="Grigoriev I.V."/>
            <person name="Nagy L.G."/>
            <person name="Martin F."/>
            <person name="Kauserud H."/>
        </authorList>
    </citation>
    <scope>NUCLEOTIDE SEQUENCE</scope>
    <source>
        <strain evidence="1">CBHHK188m</strain>
    </source>
</reference>
<dbReference type="EMBL" id="JARJLG010000290">
    <property type="protein sequence ID" value="KAJ7719550.1"/>
    <property type="molecule type" value="Genomic_DNA"/>
</dbReference>
<dbReference type="Gene3D" id="3.60.130.30">
    <property type="match status" value="1"/>
</dbReference>
<sequence>MNYLPVLFKMYAPKLYGYYLRTMKRLHKWGEDLPLLVPLLSCVFACVTFNFGPRTVTFPHLDFLNLAWGWCFITALGWYDYRKGGHLILWDLRLVIEFPRGSTFAIPSAILRHSNVSIQQGEKRFSITQYTSAGVFRFVNNGFKTNGAAKANMSEAEGREVPAAAQIRYAEGLKMYSTLEELKMRAFM</sequence>
<dbReference type="Proteomes" id="UP001215280">
    <property type="component" value="Unassembled WGS sequence"/>
</dbReference>
<organism evidence="1 2">
    <name type="scientific">Mycena maculata</name>
    <dbReference type="NCBI Taxonomy" id="230809"/>
    <lineage>
        <taxon>Eukaryota</taxon>
        <taxon>Fungi</taxon>
        <taxon>Dikarya</taxon>
        <taxon>Basidiomycota</taxon>
        <taxon>Agaricomycotina</taxon>
        <taxon>Agaricomycetes</taxon>
        <taxon>Agaricomycetidae</taxon>
        <taxon>Agaricales</taxon>
        <taxon>Marasmiineae</taxon>
        <taxon>Mycenaceae</taxon>
        <taxon>Mycena</taxon>
    </lineage>
</organism>
<gene>
    <name evidence="1" type="ORF">DFH07DRAFT_761098</name>
</gene>
<keyword evidence="2" id="KW-1185">Reference proteome</keyword>